<dbReference type="InterPro" id="IPR043453">
    <property type="entry name" value="Slm1_PH"/>
</dbReference>
<dbReference type="eggNOG" id="ENOG502QRAF">
    <property type="taxonomic scope" value="Eukaryota"/>
</dbReference>
<dbReference type="EMBL" id="GG692397">
    <property type="protein sequence ID" value="EER34087.1"/>
    <property type="molecule type" value="Genomic_DNA"/>
</dbReference>
<organism evidence="5 6">
    <name type="scientific">Candida tropicalis (strain ATCC MYA-3404 / T1)</name>
    <name type="common">Yeast</name>
    <dbReference type="NCBI Taxonomy" id="294747"/>
    <lineage>
        <taxon>Eukaryota</taxon>
        <taxon>Fungi</taxon>
        <taxon>Dikarya</taxon>
        <taxon>Ascomycota</taxon>
        <taxon>Saccharomycotina</taxon>
        <taxon>Pichiomycetes</taxon>
        <taxon>Debaryomycetaceae</taxon>
        <taxon>Candida/Lodderomyces clade</taxon>
        <taxon>Candida</taxon>
    </lineage>
</organism>
<feature type="region of interest" description="Disordered" evidence="3">
    <location>
        <begin position="685"/>
        <end position="837"/>
    </location>
</feature>
<feature type="compositionally biased region" description="Low complexity" evidence="3">
    <location>
        <begin position="685"/>
        <end position="706"/>
    </location>
</feature>
<protein>
    <recommendedName>
        <fullName evidence="4">PH domain-containing protein</fullName>
    </recommendedName>
</protein>
<evidence type="ECO:0000256" key="2">
    <source>
        <dbReference type="SAM" id="Coils"/>
    </source>
</evidence>
<keyword evidence="2" id="KW-0175">Coiled coil</keyword>
<dbReference type="FunFam" id="2.30.29.30:FF:000328">
    <property type="entry name" value="Phosphatidylinositol 4,5-bisphosphate-binding protein SLM1"/>
    <property type="match status" value="1"/>
</dbReference>
<dbReference type="Gene3D" id="1.20.1270.60">
    <property type="entry name" value="Arfaptin homology (AH) domain/BAR domain"/>
    <property type="match status" value="1"/>
</dbReference>
<dbReference type="PROSITE" id="PS50003">
    <property type="entry name" value="PH_DOMAIN"/>
    <property type="match status" value="1"/>
</dbReference>
<dbReference type="AlphaFoldDB" id="C5M933"/>
<dbReference type="OrthoDB" id="5598057at2759"/>
<feature type="compositionally biased region" description="Basic and acidic residues" evidence="3">
    <location>
        <begin position="814"/>
        <end position="828"/>
    </location>
</feature>
<dbReference type="InterPro" id="IPR046868">
    <property type="entry name" value="BAR_4"/>
</dbReference>
<dbReference type="PANTHER" id="PTHR31941:SF16">
    <property type="entry name" value="PHOSPHATIDYLINOSITOL 4,5-BISPHOSPHATE-BINDING PROTEIN SLM1-RELATED"/>
    <property type="match status" value="1"/>
</dbReference>
<dbReference type="SMART" id="SM00233">
    <property type="entry name" value="PH"/>
    <property type="match status" value="1"/>
</dbReference>
<dbReference type="VEuPathDB" id="FungiDB:CTRG_02905"/>
<evidence type="ECO:0000313" key="5">
    <source>
        <dbReference type="EMBL" id="EER34087.1"/>
    </source>
</evidence>
<dbReference type="Gene3D" id="2.30.29.30">
    <property type="entry name" value="Pleckstrin-homology domain (PH domain)/Phosphotyrosine-binding domain (PTB)"/>
    <property type="match status" value="1"/>
</dbReference>
<evidence type="ECO:0000313" key="6">
    <source>
        <dbReference type="Proteomes" id="UP000002037"/>
    </source>
</evidence>
<dbReference type="InterPro" id="IPR027267">
    <property type="entry name" value="AH/BAR_dom_sf"/>
</dbReference>
<dbReference type="PANTHER" id="PTHR31941">
    <property type="entry name" value="CYTOSKELETAL SIGNALING PROTEIN SLM1"/>
    <property type="match status" value="1"/>
</dbReference>
<sequence length="837" mass="94673">MKYDTTNPLAVQLPYNFTSTADFPTEVMAGRFAAWRSIIKDLINYFREYSSIQEEIVRQQSRLQQAVGNSSSSTNSNSEEADSIKRFFLGHGNGSVSDIPNILFKYHQKNVTNASKTLKDINSIIIPKLEELRKDLLVKIKEIKNLQNDFKNNLTKELSETKSLISQYNQAIDFSNKLETGYNNSAHHVLHESENGKLDPYLVKIKLDKQLKRQIAEENYLYDAYANLQNAGRQLESIVVLEIQNYVSMFLNLVNEENSTFSTYLLPNMNNGFLGKESNFEWDAFIERNLPNSNLSVSAVGNQSTGVRNGTFIDLGIPKRHLSDFVIKNFDTNLNIAVREGYLERRSKFLKNYTSAWYVLTCNYIHEFKSNDRKRDPNPVMSLSLDSCTVSDHSKNDGKSDGIYKFILTSRSNNALMHKNHKWVFRTDTFKNMIEWFDSIKQMTSLPTPAARARAITGKPKPVSAESISSGHAISRISTGNTVQSPSRSLKTMSTNNTTASQNAYKHRSLTQVNSNPNHKRLSSTFSQRNNQSPRLGNLINSDGTIITPVETDDMVRRSASMYSSYNPVHYQNEQQQQQRVQTPQDQQQQQEPQQQQQPYPQQYQRLEQQQDPQSPSIQQPTAFRIIPVDPLGNGSQPQQQVGGNPPSGYQYYIPSNAQQGTQQFYDPVQQQYFTLTPSVPVSQSTTLTQQTSTPQPQYFSTSPQPQAIPGSPIQPFGPAFVPQFTQQQDQSNLHPNVLPYPTVSRTDSYHNDDTITEDNVDQHDEQQQQSNDEGTHLAPVPNNTNHSGQILSHYSGDEVSTLMSGGAQGNELHPMESRKSNDVHHAGDINIEVTQD</sequence>
<feature type="compositionally biased region" description="Polar residues" evidence="3">
    <location>
        <begin position="782"/>
        <end position="793"/>
    </location>
</feature>
<feature type="domain" description="PH" evidence="4">
    <location>
        <begin position="336"/>
        <end position="445"/>
    </location>
</feature>
<feature type="region of interest" description="Disordered" evidence="3">
    <location>
        <begin position="455"/>
        <end position="545"/>
    </location>
</feature>
<dbReference type="CDD" id="cd13311">
    <property type="entry name" value="PH_Slm1"/>
    <property type="match status" value="1"/>
</dbReference>
<accession>C5M933</accession>
<evidence type="ECO:0000259" key="4">
    <source>
        <dbReference type="PROSITE" id="PS50003"/>
    </source>
</evidence>
<dbReference type="InterPro" id="IPR011993">
    <property type="entry name" value="PH-like_dom_sf"/>
</dbReference>
<feature type="coiled-coil region" evidence="2">
    <location>
        <begin position="126"/>
        <end position="171"/>
    </location>
</feature>
<evidence type="ECO:0000256" key="1">
    <source>
        <dbReference type="ARBA" id="ARBA00022553"/>
    </source>
</evidence>
<keyword evidence="6" id="KW-1185">Reference proteome</keyword>
<dbReference type="InterPro" id="IPR046869">
    <property type="entry name" value="SLM1/RGC1-like_PH"/>
</dbReference>
<dbReference type="Proteomes" id="UP000002037">
    <property type="component" value="Unassembled WGS sequence"/>
</dbReference>
<dbReference type="STRING" id="294747.C5M933"/>
<dbReference type="Pfam" id="PF20399">
    <property type="entry name" value="PH_20"/>
    <property type="match status" value="1"/>
</dbReference>
<dbReference type="KEGG" id="ctp:CTRG_02905"/>
<dbReference type="InterPro" id="IPR001849">
    <property type="entry name" value="PH_domain"/>
</dbReference>
<feature type="region of interest" description="Disordered" evidence="3">
    <location>
        <begin position="572"/>
        <end position="655"/>
    </location>
</feature>
<dbReference type="RefSeq" id="XP_002548608.1">
    <property type="nucleotide sequence ID" value="XM_002548562.1"/>
</dbReference>
<gene>
    <name evidence="5" type="ORF">CTRG_02905</name>
</gene>
<reference evidence="5 6" key="1">
    <citation type="journal article" date="2009" name="Nature">
        <title>Evolution of pathogenicity and sexual reproduction in eight Candida genomes.</title>
        <authorList>
            <person name="Butler G."/>
            <person name="Rasmussen M.D."/>
            <person name="Lin M.F."/>
            <person name="Santos M.A."/>
            <person name="Sakthikumar S."/>
            <person name="Munro C.A."/>
            <person name="Rheinbay E."/>
            <person name="Grabherr M."/>
            <person name="Forche A."/>
            <person name="Reedy J.L."/>
            <person name="Agrafioti I."/>
            <person name="Arnaud M.B."/>
            <person name="Bates S."/>
            <person name="Brown A.J."/>
            <person name="Brunke S."/>
            <person name="Costanzo M.C."/>
            <person name="Fitzpatrick D.A."/>
            <person name="de Groot P.W."/>
            <person name="Harris D."/>
            <person name="Hoyer L.L."/>
            <person name="Hube B."/>
            <person name="Klis F.M."/>
            <person name="Kodira C."/>
            <person name="Lennard N."/>
            <person name="Logue M.E."/>
            <person name="Martin R."/>
            <person name="Neiman A.M."/>
            <person name="Nikolaou E."/>
            <person name="Quail M.A."/>
            <person name="Quinn J."/>
            <person name="Santos M.C."/>
            <person name="Schmitzberger F.F."/>
            <person name="Sherlock G."/>
            <person name="Shah P."/>
            <person name="Silverstein K.A."/>
            <person name="Skrzypek M.S."/>
            <person name="Soll D."/>
            <person name="Staggs R."/>
            <person name="Stansfield I."/>
            <person name="Stumpf M.P."/>
            <person name="Sudbery P.E."/>
            <person name="Srikantha T."/>
            <person name="Zeng Q."/>
            <person name="Berman J."/>
            <person name="Berriman M."/>
            <person name="Heitman J."/>
            <person name="Gow N.A."/>
            <person name="Lorenz M.C."/>
            <person name="Birren B.W."/>
            <person name="Kellis M."/>
            <person name="Cuomo C.A."/>
        </authorList>
    </citation>
    <scope>NUCLEOTIDE SEQUENCE [LARGE SCALE GENOMIC DNA]</scope>
    <source>
        <strain evidence="6">ATCC MYA-3404 / T1</strain>
    </source>
</reference>
<keyword evidence="1" id="KW-0597">Phosphoprotein</keyword>
<dbReference type="GeneID" id="8299354"/>
<name>C5M933_CANTT</name>
<feature type="compositionally biased region" description="Polar residues" evidence="3">
    <location>
        <begin position="724"/>
        <end position="735"/>
    </location>
</feature>
<dbReference type="SUPFAM" id="SSF50729">
    <property type="entry name" value="PH domain-like"/>
    <property type="match status" value="1"/>
</dbReference>
<feature type="compositionally biased region" description="Low complexity" evidence="3">
    <location>
        <begin position="575"/>
        <end position="621"/>
    </location>
</feature>
<evidence type="ECO:0000256" key="3">
    <source>
        <dbReference type="SAM" id="MobiDB-lite"/>
    </source>
</evidence>
<dbReference type="Pfam" id="PF20400">
    <property type="entry name" value="BAR_4"/>
    <property type="match status" value="1"/>
</dbReference>
<proteinExistence type="predicted"/>
<dbReference type="HOGENOM" id="CLU_013663_0_0_1"/>
<feature type="compositionally biased region" description="Polar residues" evidence="3">
    <location>
        <begin position="634"/>
        <end position="643"/>
    </location>
</feature>
<feature type="compositionally biased region" description="Polar residues" evidence="3">
    <location>
        <begin position="466"/>
        <end position="545"/>
    </location>
</feature>